<dbReference type="Pfam" id="PF00538">
    <property type="entry name" value="Linker_histone"/>
    <property type="match status" value="1"/>
</dbReference>
<gene>
    <name evidence="6" type="ORF">KQ657_003131</name>
</gene>
<dbReference type="SUPFAM" id="SSF46785">
    <property type="entry name" value="Winged helix' DNA-binding domain"/>
    <property type="match status" value="1"/>
</dbReference>
<feature type="compositionally biased region" description="Low complexity" evidence="4">
    <location>
        <begin position="172"/>
        <end position="205"/>
    </location>
</feature>
<keyword evidence="2 3" id="KW-0238">DNA-binding</keyword>
<dbReference type="InterPro" id="IPR005819">
    <property type="entry name" value="H1/H5"/>
</dbReference>
<dbReference type="Proteomes" id="UP000790833">
    <property type="component" value="Unassembled WGS sequence"/>
</dbReference>
<dbReference type="Gene3D" id="1.10.10.10">
    <property type="entry name" value="Winged helix-like DNA-binding domain superfamily/Winged helix DNA-binding domain"/>
    <property type="match status" value="1"/>
</dbReference>
<feature type="compositionally biased region" description="Low complexity" evidence="4">
    <location>
        <begin position="144"/>
        <end position="164"/>
    </location>
</feature>
<dbReference type="CDD" id="cd00073">
    <property type="entry name" value="H15"/>
    <property type="match status" value="1"/>
</dbReference>
<dbReference type="GO" id="GO:0030527">
    <property type="term" value="F:structural constituent of chromatin"/>
    <property type="evidence" value="ECO:0007669"/>
    <property type="project" value="InterPro"/>
</dbReference>
<evidence type="ECO:0000256" key="1">
    <source>
        <dbReference type="ARBA" id="ARBA00020833"/>
    </source>
</evidence>
<keyword evidence="7" id="KW-1185">Reference proteome</keyword>
<accession>A0A9P8AGJ2</accession>
<dbReference type="InterPro" id="IPR036390">
    <property type="entry name" value="WH_DNA-bd_sf"/>
</dbReference>
<organism evidence="6 7">
    <name type="scientific">Scheffersomyces spartinae</name>
    <dbReference type="NCBI Taxonomy" id="45513"/>
    <lineage>
        <taxon>Eukaryota</taxon>
        <taxon>Fungi</taxon>
        <taxon>Dikarya</taxon>
        <taxon>Ascomycota</taxon>
        <taxon>Saccharomycotina</taxon>
        <taxon>Pichiomycetes</taxon>
        <taxon>Debaryomycetaceae</taxon>
        <taxon>Scheffersomyces</taxon>
    </lineage>
</organism>
<evidence type="ECO:0000313" key="6">
    <source>
        <dbReference type="EMBL" id="KAG7191455.1"/>
    </source>
</evidence>
<protein>
    <recommendedName>
        <fullName evidence="1">Histone H1</fullName>
    </recommendedName>
</protein>
<dbReference type="GO" id="GO:0000786">
    <property type="term" value="C:nucleosome"/>
    <property type="evidence" value="ECO:0007669"/>
    <property type="project" value="InterPro"/>
</dbReference>
<dbReference type="GO" id="GO:0006334">
    <property type="term" value="P:nucleosome assembly"/>
    <property type="evidence" value="ECO:0007669"/>
    <property type="project" value="InterPro"/>
</dbReference>
<dbReference type="InterPro" id="IPR036388">
    <property type="entry name" value="WH-like_DNA-bd_sf"/>
</dbReference>
<reference evidence="6" key="1">
    <citation type="submission" date="2021-03" db="EMBL/GenBank/DDBJ databases">
        <authorList>
            <person name="Palmer J.M."/>
        </authorList>
    </citation>
    <scope>NUCLEOTIDE SEQUENCE</scope>
    <source>
        <strain evidence="6">ARV_011</strain>
    </source>
</reference>
<dbReference type="RefSeq" id="XP_043047007.1">
    <property type="nucleotide sequence ID" value="XM_043193866.1"/>
</dbReference>
<keyword evidence="3" id="KW-0158">Chromosome</keyword>
<feature type="domain" description="H15" evidence="5">
    <location>
        <begin position="18"/>
        <end position="90"/>
    </location>
</feature>
<evidence type="ECO:0000313" key="7">
    <source>
        <dbReference type="Proteomes" id="UP000790833"/>
    </source>
</evidence>
<dbReference type="OrthoDB" id="1110759at2759"/>
<proteinExistence type="inferred from homology"/>
<evidence type="ECO:0000256" key="3">
    <source>
        <dbReference type="RuleBase" id="RU003894"/>
    </source>
</evidence>
<name>A0A9P8AGJ2_9ASCO</name>
<comment type="subcellular location">
    <subcellularLocation>
        <location evidence="3">Nucleus</location>
    </subcellularLocation>
</comment>
<evidence type="ECO:0000259" key="5">
    <source>
        <dbReference type="PROSITE" id="PS51504"/>
    </source>
</evidence>
<dbReference type="PROSITE" id="PS51504">
    <property type="entry name" value="H15"/>
    <property type="match status" value="1"/>
</dbReference>
<dbReference type="PRINTS" id="PR00624">
    <property type="entry name" value="HISTONEH5"/>
</dbReference>
<feature type="compositionally biased region" description="Basic and acidic residues" evidence="4">
    <location>
        <begin position="126"/>
        <end position="142"/>
    </location>
</feature>
<evidence type="ECO:0000256" key="4">
    <source>
        <dbReference type="SAM" id="MobiDB-lite"/>
    </source>
</evidence>
<dbReference type="SMART" id="SM00526">
    <property type="entry name" value="H15"/>
    <property type="match status" value="1"/>
</dbReference>
<comment type="similarity">
    <text evidence="3">Belongs to the histone H1/H5 family.</text>
</comment>
<sequence>MSAAVAKGSKSGPTVAASKLTIKDMIKSALVTLKERNGSSRQSLKKYVQSNYDIKSKNFDSLFNTAIRKGLETGEFNQPKGPSGPVKLVKKLSAPAATESDKVSKPKKAAPPKKAAVEKAVAAKKASTEKPTTKKATTEKAAPKKATATASKKATTSKTTASKAAPKKVTKKAAAPVKKATTTTKKAPAKKTGTTAKKAAAPKKSTTTKKTAKK</sequence>
<dbReference type="GO" id="GO:0005634">
    <property type="term" value="C:nucleus"/>
    <property type="evidence" value="ECO:0007669"/>
    <property type="project" value="UniProtKB-SubCell"/>
</dbReference>
<comment type="caution">
    <text evidence="6">The sequence shown here is derived from an EMBL/GenBank/DDBJ whole genome shotgun (WGS) entry which is preliminary data.</text>
</comment>
<evidence type="ECO:0000256" key="2">
    <source>
        <dbReference type="ARBA" id="ARBA00023125"/>
    </source>
</evidence>
<dbReference type="InterPro" id="IPR005818">
    <property type="entry name" value="Histone_H1/H5_H15"/>
</dbReference>
<feature type="region of interest" description="Disordered" evidence="4">
    <location>
        <begin position="72"/>
        <end position="214"/>
    </location>
</feature>
<dbReference type="GO" id="GO:0003677">
    <property type="term" value="F:DNA binding"/>
    <property type="evidence" value="ECO:0007669"/>
    <property type="project" value="UniProtKB-KW"/>
</dbReference>
<dbReference type="GeneID" id="66116505"/>
<keyword evidence="3" id="KW-0539">Nucleus</keyword>
<feature type="compositionally biased region" description="Low complexity" evidence="4">
    <location>
        <begin position="112"/>
        <end position="125"/>
    </location>
</feature>
<dbReference type="AlphaFoldDB" id="A0A9P8AGJ2"/>
<dbReference type="EMBL" id="JAHMUF010000029">
    <property type="protein sequence ID" value="KAG7191455.1"/>
    <property type="molecule type" value="Genomic_DNA"/>
</dbReference>